<organism evidence="1 2">
    <name type="scientific">Plasmodium ovale wallikeri</name>
    <dbReference type="NCBI Taxonomy" id="864142"/>
    <lineage>
        <taxon>Eukaryota</taxon>
        <taxon>Sar</taxon>
        <taxon>Alveolata</taxon>
        <taxon>Apicomplexa</taxon>
        <taxon>Aconoidasida</taxon>
        <taxon>Haemosporida</taxon>
        <taxon>Plasmodiidae</taxon>
        <taxon>Plasmodium</taxon>
        <taxon>Plasmodium (Plasmodium)</taxon>
    </lineage>
</organism>
<dbReference type="AlphaFoldDB" id="A0A1A8YH11"/>
<accession>A0A1A8YH11</accession>
<name>A0A1A8YH11_PLAOA</name>
<dbReference type="SUPFAM" id="SSF47473">
    <property type="entry name" value="EF-hand"/>
    <property type="match status" value="1"/>
</dbReference>
<reference evidence="2" key="1">
    <citation type="submission" date="2016-05" db="EMBL/GenBank/DDBJ databases">
        <authorList>
            <person name="Naeem Raeece"/>
        </authorList>
    </citation>
    <scope>NUCLEOTIDE SEQUENCE [LARGE SCALE GENOMIC DNA]</scope>
</reference>
<dbReference type="Proteomes" id="UP000078555">
    <property type="component" value="Unassembled WGS sequence"/>
</dbReference>
<gene>
    <name evidence="1" type="ORF">POVWA1_004120</name>
</gene>
<sequence>MDEEQSRVVDLFNLKKRDTGYIDKQDLITILKSLGFKVCYEIFKDNKDCYNFDELNDYVHKFRSNYYAKEKVQNCIHFFNPCGETISTRMLKRLLCEHGNKFSESEFKKFLTDVPVDEEGNIRHSDFIQM</sequence>
<evidence type="ECO:0000313" key="1">
    <source>
        <dbReference type="EMBL" id="SBT30834.1"/>
    </source>
</evidence>
<evidence type="ECO:0008006" key="3">
    <source>
        <dbReference type="Google" id="ProtNLM"/>
    </source>
</evidence>
<proteinExistence type="predicted"/>
<protein>
    <recommendedName>
        <fullName evidence="3">Calmodulin-like protein</fullName>
    </recommendedName>
</protein>
<dbReference type="Gene3D" id="1.10.238.10">
    <property type="entry name" value="EF-hand"/>
    <property type="match status" value="1"/>
</dbReference>
<keyword evidence="2" id="KW-1185">Reference proteome</keyword>
<dbReference type="EMBL" id="FLRD01000009">
    <property type="protein sequence ID" value="SBT30834.1"/>
    <property type="molecule type" value="Genomic_DNA"/>
</dbReference>
<dbReference type="InterPro" id="IPR011992">
    <property type="entry name" value="EF-hand-dom_pair"/>
</dbReference>
<evidence type="ECO:0000313" key="2">
    <source>
        <dbReference type="Proteomes" id="UP000078555"/>
    </source>
</evidence>